<sequence length="107" mass="12253">MDFTNYIQQDFWEIAPLYKDIRMPTFMFLNYDIILRWGFSVPQLVFYVCKKKAAEGDRVGYACTPPSINQLFIVIRVGAASLTPATDLSNRQAKSVVGYSSERVVFL</sequence>
<evidence type="ECO:0000313" key="2">
    <source>
        <dbReference type="Proteomes" id="UP001431783"/>
    </source>
</evidence>
<keyword evidence="2" id="KW-1185">Reference proteome</keyword>
<accession>A0AAW1UA39</accession>
<protein>
    <submittedName>
        <fullName evidence="1">Uncharacterized protein</fullName>
    </submittedName>
</protein>
<proteinExistence type="predicted"/>
<dbReference type="Proteomes" id="UP001431783">
    <property type="component" value="Unassembled WGS sequence"/>
</dbReference>
<gene>
    <name evidence="1" type="ORF">WA026_019450</name>
</gene>
<evidence type="ECO:0000313" key="1">
    <source>
        <dbReference type="EMBL" id="KAK9877770.1"/>
    </source>
</evidence>
<dbReference type="AlphaFoldDB" id="A0AAW1UA39"/>
<name>A0AAW1UA39_9CUCU</name>
<organism evidence="1 2">
    <name type="scientific">Henosepilachna vigintioctopunctata</name>
    <dbReference type="NCBI Taxonomy" id="420089"/>
    <lineage>
        <taxon>Eukaryota</taxon>
        <taxon>Metazoa</taxon>
        <taxon>Ecdysozoa</taxon>
        <taxon>Arthropoda</taxon>
        <taxon>Hexapoda</taxon>
        <taxon>Insecta</taxon>
        <taxon>Pterygota</taxon>
        <taxon>Neoptera</taxon>
        <taxon>Endopterygota</taxon>
        <taxon>Coleoptera</taxon>
        <taxon>Polyphaga</taxon>
        <taxon>Cucujiformia</taxon>
        <taxon>Coccinelloidea</taxon>
        <taxon>Coccinellidae</taxon>
        <taxon>Epilachninae</taxon>
        <taxon>Epilachnini</taxon>
        <taxon>Henosepilachna</taxon>
    </lineage>
</organism>
<dbReference type="EMBL" id="JARQZJ010000043">
    <property type="protein sequence ID" value="KAK9877770.1"/>
    <property type="molecule type" value="Genomic_DNA"/>
</dbReference>
<reference evidence="1 2" key="1">
    <citation type="submission" date="2023-03" db="EMBL/GenBank/DDBJ databases">
        <title>Genome insight into feeding habits of ladybird beetles.</title>
        <authorList>
            <person name="Li H.-S."/>
            <person name="Huang Y.-H."/>
            <person name="Pang H."/>
        </authorList>
    </citation>
    <scope>NUCLEOTIDE SEQUENCE [LARGE SCALE GENOMIC DNA]</scope>
    <source>
        <strain evidence="1">SYSU_2023b</strain>
        <tissue evidence="1">Whole body</tissue>
    </source>
</reference>
<comment type="caution">
    <text evidence="1">The sequence shown here is derived from an EMBL/GenBank/DDBJ whole genome shotgun (WGS) entry which is preliminary data.</text>
</comment>